<keyword evidence="2" id="KW-0732">Signal</keyword>
<dbReference type="Gene3D" id="3.40.190.150">
    <property type="entry name" value="Bordetella uptake gene, domain 1"/>
    <property type="match status" value="1"/>
</dbReference>
<organism evidence="3 4">
    <name type="scientific">Ramlibacter agri</name>
    <dbReference type="NCBI Taxonomy" id="2728837"/>
    <lineage>
        <taxon>Bacteria</taxon>
        <taxon>Pseudomonadati</taxon>
        <taxon>Pseudomonadota</taxon>
        <taxon>Betaproteobacteria</taxon>
        <taxon>Burkholderiales</taxon>
        <taxon>Comamonadaceae</taxon>
        <taxon>Ramlibacter</taxon>
    </lineage>
</organism>
<dbReference type="EMBL" id="JABBFX010000003">
    <property type="protein sequence ID" value="NML47598.1"/>
    <property type="molecule type" value="Genomic_DNA"/>
</dbReference>
<dbReference type="PIRSF" id="PIRSF017082">
    <property type="entry name" value="YflP"/>
    <property type="match status" value="1"/>
</dbReference>
<gene>
    <name evidence="3" type="ORF">HHL11_27865</name>
</gene>
<dbReference type="AlphaFoldDB" id="A0A848HIQ1"/>
<proteinExistence type="inferred from homology"/>
<dbReference type="RefSeq" id="WP_169421865.1">
    <property type="nucleotide sequence ID" value="NZ_JABBFX010000003.1"/>
</dbReference>
<dbReference type="InterPro" id="IPR005064">
    <property type="entry name" value="BUG"/>
</dbReference>
<dbReference type="InterPro" id="IPR042100">
    <property type="entry name" value="Bug_dom1"/>
</dbReference>
<feature type="signal peptide" evidence="2">
    <location>
        <begin position="1"/>
        <end position="21"/>
    </location>
</feature>
<dbReference type="SUPFAM" id="SSF53850">
    <property type="entry name" value="Periplasmic binding protein-like II"/>
    <property type="match status" value="1"/>
</dbReference>
<dbReference type="PANTHER" id="PTHR42928">
    <property type="entry name" value="TRICARBOXYLATE-BINDING PROTEIN"/>
    <property type="match status" value="1"/>
</dbReference>
<comment type="caution">
    <text evidence="3">The sequence shown here is derived from an EMBL/GenBank/DDBJ whole genome shotgun (WGS) entry which is preliminary data.</text>
</comment>
<evidence type="ECO:0000256" key="2">
    <source>
        <dbReference type="SAM" id="SignalP"/>
    </source>
</evidence>
<evidence type="ECO:0000313" key="4">
    <source>
        <dbReference type="Proteomes" id="UP000541185"/>
    </source>
</evidence>
<accession>A0A848HIQ1</accession>
<evidence type="ECO:0000256" key="1">
    <source>
        <dbReference type="ARBA" id="ARBA00006987"/>
    </source>
</evidence>
<reference evidence="3 4" key="1">
    <citation type="submission" date="2020-04" db="EMBL/GenBank/DDBJ databases">
        <title>Ramlibacter sp. G-1-2-2 isolated from soil.</title>
        <authorList>
            <person name="Dahal R.H."/>
        </authorList>
    </citation>
    <scope>NUCLEOTIDE SEQUENCE [LARGE SCALE GENOMIC DNA]</scope>
    <source>
        <strain evidence="3 4">G-1-2-2</strain>
    </source>
</reference>
<dbReference type="Gene3D" id="3.40.190.10">
    <property type="entry name" value="Periplasmic binding protein-like II"/>
    <property type="match status" value="1"/>
</dbReference>
<protein>
    <submittedName>
        <fullName evidence="3">Tripartite tricarboxylate transporter substrate binding protein</fullName>
    </submittedName>
</protein>
<keyword evidence="4" id="KW-1185">Reference proteome</keyword>
<dbReference type="CDD" id="cd07012">
    <property type="entry name" value="PBP2_Bug_TTT"/>
    <property type="match status" value="1"/>
</dbReference>
<dbReference type="Proteomes" id="UP000541185">
    <property type="component" value="Unassembled WGS sequence"/>
</dbReference>
<dbReference type="Pfam" id="PF03401">
    <property type="entry name" value="TctC"/>
    <property type="match status" value="1"/>
</dbReference>
<sequence>MIRRTLLALLTGLAVAGAASAQGSWPSRPIRVIVPYPPGGPVDSIARFLVPGLSKELGQPIVVDNRAGAAGLIGVAATVNAEPDGYTFGIGALGHFAVQPHVGKVPYKLEDVNYVTLMTQSPHVFIVNPAQGYPDLKSVIEAARKAPGKLNYGSPGSGSSTHLDGELLQQEAKIEIQHVPYKGGPAAVTAMVGGEVQLLSVEVSVGMSVQQKVRIAAVMADKRLPQLPKVPTMVELGYPNVVSSSMYGMIAPKNTPREITEKFRLAVIQALNAPEVKSRLNAQGQSVVTGTPEEFRKLMEAESAKWGSMIKARNIKVD</sequence>
<name>A0A848HIQ1_9BURK</name>
<evidence type="ECO:0000313" key="3">
    <source>
        <dbReference type="EMBL" id="NML47598.1"/>
    </source>
</evidence>
<feature type="chain" id="PRO_5033038072" evidence="2">
    <location>
        <begin position="22"/>
        <end position="318"/>
    </location>
</feature>
<dbReference type="PANTHER" id="PTHR42928:SF5">
    <property type="entry name" value="BLR1237 PROTEIN"/>
    <property type="match status" value="1"/>
</dbReference>
<comment type="similarity">
    <text evidence="1">Belongs to the UPF0065 (bug) family.</text>
</comment>